<keyword evidence="6 9" id="KW-0326">Glycosidase</keyword>
<keyword evidence="7" id="KW-0961">Cell wall biogenesis/degradation</keyword>
<evidence type="ECO:0000256" key="7">
    <source>
        <dbReference type="ARBA" id="ARBA00023316"/>
    </source>
</evidence>
<dbReference type="InterPro" id="IPR012334">
    <property type="entry name" value="Pectin_lyas_fold"/>
</dbReference>
<evidence type="ECO:0000256" key="1">
    <source>
        <dbReference type="ARBA" id="ARBA00004191"/>
    </source>
</evidence>
<dbReference type="EMBL" id="LC431856">
    <property type="protein sequence ID" value="BBG92279.1"/>
    <property type="molecule type" value="mRNA"/>
</dbReference>
<organism evidence="11">
    <name type="scientific">Fagopyrum esculentum subsp. esculentum</name>
    <dbReference type="NCBI Taxonomy" id="1050352"/>
    <lineage>
        <taxon>Eukaryota</taxon>
        <taxon>Viridiplantae</taxon>
        <taxon>Streptophyta</taxon>
        <taxon>Embryophyta</taxon>
        <taxon>Tracheophyta</taxon>
        <taxon>Spermatophyta</taxon>
        <taxon>Magnoliopsida</taxon>
        <taxon>eudicotyledons</taxon>
        <taxon>Gunneridae</taxon>
        <taxon>Pentapetalae</taxon>
        <taxon>Caryophyllales</taxon>
        <taxon>Polygonaceae</taxon>
        <taxon>Polygonoideae</taxon>
        <taxon>Fagopyreae</taxon>
        <taxon>Fagopyrum</taxon>
    </lineage>
</organism>
<dbReference type="GO" id="GO:0005975">
    <property type="term" value="P:carbohydrate metabolic process"/>
    <property type="evidence" value="ECO:0007669"/>
    <property type="project" value="InterPro"/>
</dbReference>
<reference evidence="11" key="1">
    <citation type="journal article" date="2019" name="Heredity">
        <title>Identification of a gene encoding polygalacturonase expressed specifically in short styles in distylous common buckwheat (Fagopyrum esculentum).</title>
        <authorList>
            <person name="Takeshima R."/>
            <person name="Nishio T."/>
            <person name="Komatsu S."/>
            <person name="Kurauchi N."/>
            <person name="Matsui K."/>
        </authorList>
    </citation>
    <scope>NUCLEOTIDE SEQUENCE</scope>
    <source>
        <tissue evidence="11">Flowers of a thrum plant</tissue>
    </source>
</reference>
<evidence type="ECO:0000256" key="6">
    <source>
        <dbReference type="ARBA" id="ARBA00023295"/>
    </source>
</evidence>
<dbReference type="PROSITE" id="PS00502">
    <property type="entry name" value="POLYGALACTURONASE"/>
    <property type="match status" value="1"/>
</dbReference>
<dbReference type="PANTHER" id="PTHR31375">
    <property type="match status" value="1"/>
</dbReference>
<evidence type="ECO:0000313" key="11">
    <source>
        <dbReference type="EMBL" id="BBG92279.1"/>
    </source>
</evidence>
<comment type="similarity">
    <text evidence="2 9">Belongs to the glycosyl hydrolase 28 family.</text>
</comment>
<evidence type="ECO:0000256" key="2">
    <source>
        <dbReference type="ARBA" id="ARBA00008834"/>
    </source>
</evidence>
<keyword evidence="3" id="KW-0134">Cell wall</keyword>
<dbReference type="GO" id="GO:0071555">
    <property type="term" value="P:cell wall organization"/>
    <property type="evidence" value="ECO:0007669"/>
    <property type="project" value="UniProtKB-KW"/>
</dbReference>
<evidence type="ECO:0000256" key="9">
    <source>
        <dbReference type="RuleBase" id="RU361169"/>
    </source>
</evidence>
<feature type="chain" id="PRO_5022672787" evidence="10">
    <location>
        <begin position="21"/>
        <end position="404"/>
    </location>
</feature>
<dbReference type="SUPFAM" id="SSF51126">
    <property type="entry name" value="Pectin lyase-like"/>
    <property type="match status" value="1"/>
</dbReference>
<evidence type="ECO:0000256" key="3">
    <source>
        <dbReference type="ARBA" id="ARBA00022512"/>
    </source>
</evidence>
<evidence type="ECO:0000256" key="8">
    <source>
        <dbReference type="PROSITE-ProRule" id="PRU10052"/>
    </source>
</evidence>
<dbReference type="Gene3D" id="2.160.20.10">
    <property type="entry name" value="Single-stranded right-handed beta-helix, Pectin lyase-like"/>
    <property type="match status" value="1"/>
</dbReference>
<comment type="subcellular location">
    <subcellularLocation>
        <location evidence="1">Secreted</location>
        <location evidence="1">Cell wall</location>
    </subcellularLocation>
</comment>
<evidence type="ECO:0000256" key="4">
    <source>
        <dbReference type="ARBA" id="ARBA00022525"/>
    </source>
</evidence>
<accession>A0A5A4PWW2</accession>
<dbReference type="InterPro" id="IPR011050">
    <property type="entry name" value="Pectin_lyase_fold/virulence"/>
</dbReference>
<dbReference type="FunFam" id="2.160.20.10:FF:000004">
    <property type="entry name" value="Pectin lyase-like superfamily protein"/>
    <property type="match status" value="1"/>
</dbReference>
<protein>
    <submittedName>
        <fullName evidence="11">Exopolygalacturonase</fullName>
    </submittedName>
</protein>
<dbReference type="InterPro" id="IPR000743">
    <property type="entry name" value="Glyco_hydro_28"/>
</dbReference>
<dbReference type="Pfam" id="PF00295">
    <property type="entry name" value="Glyco_hydro_28"/>
    <property type="match status" value="1"/>
</dbReference>
<feature type="signal peptide" evidence="10">
    <location>
        <begin position="1"/>
        <end position="20"/>
    </location>
</feature>
<keyword evidence="5 9" id="KW-0378">Hydrolase</keyword>
<proteinExistence type="evidence at transcript level"/>
<keyword evidence="4" id="KW-0964">Secreted</keyword>
<dbReference type="SMART" id="SM00710">
    <property type="entry name" value="PbH1"/>
    <property type="match status" value="5"/>
</dbReference>
<feature type="active site" evidence="8">
    <location>
        <position position="248"/>
    </location>
</feature>
<name>A0A5A4PWW2_FAGES</name>
<evidence type="ECO:0000256" key="10">
    <source>
        <dbReference type="SAM" id="SignalP"/>
    </source>
</evidence>
<dbReference type="AlphaFoldDB" id="A0A5A4PWW2"/>
<dbReference type="InterPro" id="IPR006626">
    <property type="entry name" value="PbH1"/>
</dbReference>
<sequence length="404" mass="43012">MATFWICILALVTAFVSVDAAIINAPDERLFNVVDYGAKPGDKANNVEAFTRAWGEACNYVGKATVLIPIGEFTLSAATFSGPCKSVAPIAVQLSGTVKASMDLSLYPKESWLLFQDISGLVIFGDGTIDGQGNNTWHTDKCADTNGKCTILPASLVLNQCTNVLVRSITSLNPKGFHISVTECKNVQLEELHILAPESSSNTDGIHISKSDQVSVTRSLIQTGDDCIGIIQGNTHISISEVTCGPGHGISVGSLGKHENERDVVGITVVNCTLKGTDNGIRIKTFPYNGKATPIKATGFLFKDIVMDNVKNPIIIDQDYCDSKKHCFDDKPSNIEISDIEFNNIVGTSQTEPAVSLVCSSAKPCKNVTFDNINLIGVNGAPAVASCSNANVNMEGLQLPPVNC</sequence>
<keyword evidence="10" id="KW-0732">Signal</keyword>
<evidence type="ECO:0000256" key="5">
    <source>
        <dbReference type="ARBA" id="ARBA00022801"/>
    </source>
</evidence>
<dbReference type="GO" id="GO:0004650">
    <property type="term" value="F:polygalacturonase activity"/>
    <property type="evidence" value="ECO:0007669"/>
    <property type="project" value="InterPro"/>
</dbReference>